<keyword evidence="6 9" id="KW-0472">Membrane</keyword>
<evidence type="ECO:0000256" key="7">
    <source>
        <dbReference type="ARBA" id="ARBA00023242"/>
    </source>
</evidence>
<dbReference type="PANTHER" id="PTHR14514:SF4">
    <property type="entry name" value="NESPRIN-2"/>
    <property type="match status" value="1"/>
</dbReference>
<evidence type="ECO:0000256" key="5">
    <source>
        <dbReference type="ARBA" id="ARBA00022989"/>
    </source>
</evidence>
<keyword evidence="2" id="KW-0597">Phosphoprotein</keyword>
<accession>A0A3P9D7L6</accession>
<organism evidence="13 14">
    <name type="scientific">Maylandia zebra</name>
    <name type="common">zebra mbuna</name>
    <dbReference type="NCBI Taxonomy" id="106582"/>
    <lineage>
        <taxon>Eukaryota</taxon>
        <taxon>Metazoa</taxon>
        <taxon>Chordata</taxon>
        <taxon>Craniata</taxon>
        <taxon>Vertebrata</taxon>
        <taxon>Euteleostomi</taxon>
        <taxon>Actinopterygii</taxon>
        <taxon>Neopterygii</taxon>
        <taxon>Teleostei</taxon>
        <taxon>Neoteleostei</taxon>
        <taxon>Acanthomorphata</taxon>
        <taxon>Ovalentaria</taxon>
        <taxon>Cichlomorphae</taxon>
        <taxon>Cichliformes</taxon>
        <taxon>Cichlidae</taxon>
        <taxon>African cichlids</taxon>
        <taxon>Pseudocrenilabrinae</taxon>
        <taxon>Haplochromini</taxon>
        <taxon>Maylandia</taxon>
        <taxon>Maylandia zebra complex</taxon>
    </lineage>
</organism>
<dbReference type="STRING" id="106582.ENSMZEP00005030548"/>
<evidence type="ECO:0000256" key="11">
    <source>
        <dbReference type="SAM" id="Phobius"/>
    </source>
</evidence>
<evidence type="ECO:0000256" key="3">
    <source>
        <dbReference type="ARBA" id="ARBA00022692"/>
    </source>
</evidence>
<reference evidence="13" key="2">
    <citation type="submission" date="2025-08" db="UniProtKB">
        <authorList>
            <consortium name="Ensembl"/>
        </authorList>
    </citation>
    <scope>IDENTIFICATION</scope>
</reference>
<dbReference type="SMART" id="SM01249">
    <property type="entry name" value="KASH"/>
    <property type="match status" value="1"/>
</dbReference>
<keyword evidence="14" id="KW-1185">Reference proteome</keyword>
<dbReference type="Proteomes" id="UP000265160">
    <property type="component" value="LG7"/>
</dbReference>
<protein>
    <recommendedName>
        <fullName evidence="12">KASH domain-containing protein</fullName>
    </recommendedName>
</protein>
<sequence length="325" mass="36944">MTNLRRHSYKMQQDFHESLHSLLLWLAHAESRRYAVDIGHPDTTLTALQQHSNTLTALQKELQDRQAHQASLQTLWSQLHLKKAQYSRNVMTNLRRHSYKMQQDFHESLHSLLLWLAHAESRRYAVDIGHPDTTLTALQQHSNTLTALQKELQDRQAHQASLQTLWSQLQPEDGTEESNEAREKLHVTGSKLKLLLKQVDGDLSNLRQRLDCESATAAQCQSVSQEAANSKKGSSTQREKRESSPPRSFFYRALRAAFPLQLLLLLLLLLLLPCLIPMSESDSSCTLTNNFARSFYPMLHYPNGPPPLDCGSILAICGHFATTAH</sequence>
<dbReference type="InterPro" id="IPR012315">
    <property type="entry name" value="KASH"/>
</dbReference>
<reference evidence="13 14" key="1">
    <citation type="journal article" date="2014" name="Nature">
        <title>The genomic substrate for adaptive radiation in African cichlid fish.</title>
        <authorList>
            <person name="Brawand D."/>
            <person name="Wagner C.E."/>
            <person name="Li Y.I."/>
            <person name="Malinsky M."/>
            <person name="Keller I."/>
            <person name="Fan S."/>
            <person name="Simakov O."/>
            <person name="Ng A.Y."/>
            <person name="Lim Z.W."/>
            <person name="Bezault E."/>
            <person name="Turner-Maier J."/>
            <person name="Johnson J."/>
            <person name="Alcazar R."/>
            <person name="Noh H.J."/>
            <person name="Russell P."/>
            <person name="Aken B."/>
            <person name="Alfoldi J."/>
            <person name="Amemiya C."/>
            <person name="Azzouzi N."/>
            <person name="Baroiller J.F."/>
            <person name="Barloy-Hubler F."/>
            <person name="Berlin A."/>
            <person name="Bloomquist R."/>
            <person name="Carleton K.L."/>
            <person name="Conte M.A."/>
            <person name="D'Cotta H."/>
            <person name="Eshel O."/>
            <person name="Gaffney L."/>
            <person name="Galibert F."/>
            <person name="Gante H.F."/>
            <person name="Gnerre S."/>
            <person name="Greuter L."/>
            <person name="Guyon R."/>
            <person name="Haddad N.S."/>
            <person name="Haerty W."/>
            <person name="Harris R.M."/>
            <person name="Hofmann H.A."/>
            <person name="Hourlier T."/>
            <person name="Hulata G."/>
            <person name="Jaffe D.B."/>
            <person name="Lara M."/>
            <person name="Lee A.P."/>
            <person name="MacCallum I."/>
            <person name="Mwaiko S."/>
            <person name="Nikaido M."/>
            <person name="Nishihara H."/>
            <person name="Ozouf-Costaz C."/>
            <person name="Penman D.J."/>
            <person name="Przybylski D."/>
            <person name="Rakotomanga M."/>
            <person name="Renn S.C.P."/>
            <person name="Ribeiro F.J."/>
            <person name="Ron M."/>
            <person name="Salzburger W."/>
            <person name="Sanchez-Pulido L."/>
            <person name="Santos M.E."/>
            <person name="Searle S."/>
            <person name="Sharpe T."/>
            <person name="Swofford R."/>
            <person name="Tan F.J."/>
            <person name="Williams L."/>
            <person name="Young S."/>
            <person name="Yin S."/>
            <person name="Okada N."/>
            <person name="Kocher T.D."/>
            <person name="Miska E.A."/>
            <person name="Lander E.S."/>
            <person name="Venkatesh B."/>
            <person name="Fernald R.D."/>
            <person name="Meyer A."/>
            <person name="Ponting C.P."/>
            <person name="Streelman J.T."/>
            <person name="Lindblad-Toh K."/>
            <person name="Seehausen O."/>
            <person name="Di Palma F."/>
        </authorList>
    </citation>
    <scope>NUCLEOTIDE SEQUENCE</scope>
</reference>
<keyword evidence="4" id="KW-0677">Repeat</keyword>
<keyword evidence="3 9" id="KW-0812">Transmembrane</keyword>
<dbReference type="AlphaFoldDB" id="A0A3P9D7L6"/>
<evidence type="ECO:0000256" key="6">
    <source>
        <dbReference type="ARBA" id="ARBA00023136"/>
    </source>
</evidence>
<evidence type="ECO:0000256" key="9">
    <source>
        <dbReference type="PROSITE-ProRule" id="PRU00385"/>
    </source>
</evidence>
<keyword evidence="7" id="KW-0539">Nucleus</keyword>
<evidence type="ECO:0000256" key="1">
    <source>
        <dbReference type="ARBA" id="ARBA00008619"/>
    </source>
</evidence>
<evidence type="ECO:0000256" key="8">
    <source>
        <dbReference type="ARBA" id="ARBA00046312"/>
    </source>
</evidence>
<dbReference type="SUPFAM" id="SSF46966">
    <property type="entry name" value="Spectrin repeat"/>
    <property type="match status" value="2"/>
</dbReference>
<dbReference type="GeneTree" id="ENSGT00940000154656"/>
<evidence type="ECO:0000313" key="13">
    <source>
        <dbReference type="Ensembl" id="ENSMZEP00005030548.1"/>
    </source>
</evidence>
<feature type="region of interest" description="Disordered" evidence="10">
    <location>
        <begin position="223"/>
        <end position="243"/>
    </location>
</feature>
<evidence type="ECO:0000256" key="4">
    <source>
        <dbReference type="ARBA" id="ARBA00022737"/>
    </source>
</evidence>
<feature type="topological domain" description="Cytoplasmic" evidence="9">
    <location>
        <begin position="1"/>
        <end position="255"/>
    </location>
</feature>
<dbReference type="PROSITE" id="PS51049">
    <property type="entry name" value="KASH"/>
    <property type="match status" value="1"/>
</dbReference>
<feature type="transmembrane region" description="Helical" evidence="11">
    <location>
        <begin position="256"/>
        <end position="278"/>
    </location>
</feature>
<dbReference type="GO" id="GO:0005640">
    <property type="term" value="C:nuclear outer membrane"/>
    <property type="evidence" value="ECO:0007669"/>
    <property type="project" value="UniProtKB-SubCell"/>
</dbReference>
<name>A0A3P9D7L6_9CICH</name>
<keyword evidence="5 11" id="KW-1133">Transmembrane helix</keyword>
<comment type="similarity">
    <text evidence="1">Belongs to the nesprin family.</text>
</comment>
<proteinExistence type="inferred from homology"/>
<feature type="domain" description="KASH" evidence="12">
    <location>
        <begin position="247"/>
        <end position="308"/>
    </location>
</feature>
<evidence type="ECO:0000259" key="12">
    <source>
        <dbReference type="PROSITE" id="PS51049"/>
    </source>
</evidence>
<dbReference type="Gene3D" id="1.20.58.60">
    <property type="match status" value="1"/>
</dbReference>
<dbReference type="Pfam" id="PF10541">
    <property type="entry name" value="KASH"/>
    <property type="match status" value="1"/>
</dbReference>
<dbReference type="PANTHER" id="PTHR14514">
    <property type="entry name" value="PKA ANCHORING PROTEIN"/>
    <property type="match status" value="1"/>
</dbReference>
<evidence type="ECO:0000313" key="14">
    <source>
        <dbReference type="Proteomes" id="UP000265160"/>
    </source>
</evidence>
<feature type="compositionally biased region" description="Polar residues" evidence="10">
    <location>
        <begin position="223"/>
        <end position="236"/>
    </location>
</feature>
<evidence type="ECO:0000256" key="10">
    <source>
        <dbReference type="SAM" id="MobiDB-lite"/>
    </source>
</evidence>
<reference evidence="13" key="3">
    <citation type="submission" date="2025-09" db="UniProtKB">
        <authorList>
            <consortium name="Ensembl"/>
        </authorList>
    </citation>
    <scope>IDENTIFICATION</scope>
</reference>
<dbReference type="Ensembl" id="ENSMZET00005031509.1">
    <property type="protein sequence ID" value="ENSMZEP00005030548.1"/>
    <property type="gene ID" value="ENSMZEG00005022762.1"/>
</dbReference>
<evidence type="ECO:0000256" key="2">
    <source>
        <dbReference type="ARBA" id="ARBA00022553"/>
    </source>
</evidence>
<feature type="topological domain" description="Perinuclear space" evidence="9">
    <location>
        <begin position="279"/>
        <end position="325"/>
    </location>
</feature>
<comment type="subcellular location">
    <subcellularLocation>
        <location evidence="8">Nucleus outer membrane</location>
        <topology evidence="8">Single-pass type IV membrane protein</topology>
    </subcellularLocation>
</comment>